<evidence type="ECO:0000256" key="2">
    <source>
        <dbReference type="ARBA" id="ARBA00022801"/>
    </source>
</evidence>
<dbReference type="PANTHER" id="PTHR47959">
    <property type="entry name" value="ATP-DEPENDENT RNA HELICASE RHLE-RELATED"/>
    <property type="match status" value="1"/>
</dbReference>
<evidence type="ECO:0000259" key="6">
    <source>
        <dbReference type="PROSITE" id="PS51192"/>
    </source>
</evidence>
<dbReference type="EMBL" id="CP062310">
    <property type="protein sequence ID" value="QOJ78824.1"/>
    <property type="molecule type" value="Genomic_DNA"/>
</dbReference>
<organism evidence="8 9">
    <name type="scientific">Infirmifilum lucidum</name>
    <dbReference type="NCBI Taxonomy" id="2776706"/>
    <lineage>
        <taxon>Archaea</taxon>
        <taxon>Thermoproteota</taxon>
        <taxon>Thermoprotei</taxon>
        <taxon>Thermofilales</taxon>
        <taxon>Thermofilaceae</taxon>
        <taxon>Infirmifilum</taxon>
    </lineage>
</organism>
<dbReference type="InterPro" id="IPR050079">
    <property type="entry name" value="DEAD_box_RNA_helicase"/>
</dbReference>
<dbReference type="PROSITE" id="PS51194">
    <property type="entry name" value="HELICASE_CTER"/>
    <property type="match status" value="1"/>
</dbReference>
<dbReference type="NCBIfam" id="TIGR01587">
    <property type="entry name" value="cas3_core"/>
    <property type="match status" value="1"/>
</dbReference>
<keyword evidence="9" id="KW-1185">Reference proteome</keyword>
<dbReference type="GeneID" id="59149985"/>
<dbReference type="SMART" id="SM00487">
    <property type="entry name" value="DEXDc"/>
    <property type="match status" value="1"/>
</dbReference>
<dbReference type="InterPro" id="IPR001650">
    <property type="entry name" value="Helicase_C-like"/>
</dbReference>
<keyword evidence="5" id="KW-0051">Antiviral defense</keyword>
<evidence type="ECO:0000259" key="7">
    <source>
        <dbReference type="PROSITE" id="PS51194"/>
    </source>
</evidence>
<dbReference type="GO" id="GO:0016787">
    <property type="term" value="F:hydrolase activity"/>
    <property type="evidence" value="ECO:0007669"/>
    <property type="project" value="UniProtKB-KW"/>
</dbReference>
<dbReference type="Proteomes" id="UP000594121">
    <property type="component" value="Chromosome"/>
</dbReference>
<dbReference type="SMART" id="SM00490">
    <property type="entry name" value="HELICc"/>
    <property type="match status" value="1"/>
</dbReference>
<keyword evidence="3" id="KW-0347">Helicase</keyword>
<evidence type="ECO:0000256" key="1">
    <source>
        <dbReference type="ARBA" id="ARBA00022741"/>
    </source>
</evidence>
<dbReference type="PANTHER" id="PTHR47959:SF16">
    <property type="entry name" value="CRISPR-ASSOCIATED NUCLEASE_HELICASE CAS3-RELATED"/>
    <property type="match status" value="1"/>
</dbReference>
<dbReference type="InterPro" id="IPR011545">
    <property type="entry name" value="DEAD/DEAH_box_helicase_dom"/>
</dbReference>
<dbReference type="GO" id="GO:0005829">
    <property type="term" value="C:cytosol"/>
    <property type="evidence" value="ECO:0007669"/>
    <property type="project" value="TreeGrafter"/>
</dbReference>
<dbReference type="RefSeq" id="WP_192818796.1">
    <property type="nucleotide sequence ID" value="NZ_CP062310.1"/>
</dbReference>
<gene>
    <name evidence="8" type="primary">cas3</name>
    <name evidence="8" type="ORF">IG193_08775</name>
</gene>
<dbReference type="GO" id="GO:0051607">
    <property type="term" value="P:defense response to virus"/>
    <property type="evidence" value="ECO:0007669"/>
    <property type="project" value="UniProtKB-KW"/>
</dbReference>
<name>A0A7L9FIS6_9CREN</name>
<keyword evidence="4" id="KW-0067">ATP-binding</keyword>
<dbReference type="InParanoid" id="A0A7L9FIS6"/>
<evidence type="ECO:0000313" key="8">
    <source>
        <dbReference type="EMBL" id="QOJ78824.1"/>
    </source>
</evidence>
<dbReference type="GO" id="GO:0005524">
    <property type="term" value="F:ATP binding"/>
    <property type="evidence" value="ECO:0007669"/>
    <property type="project" value="UniProtKB-KW"/>
</dbReference>
<dbReference type="KEGG" id="thel:IG193_08775"/>
<dbReference type="GO" id="GO:0003724">
    <property type="term" value="F:RNA helicase activity"/>
    <property type="evidence" value="ECO:0007669"/>
    <property type="project" value="TreeGrafter"/>
</dbReference>
<dbReference type="GO" id="GO:0140097">
    <property type="term" value="F:catalytic activity, acting on DNA"/>
    <property type="evidence" value="ECO:0007669"/>
    <property type="project" value="UniProtKB-ARBA"/>
</dbReference>
<dbReference type="Pfam" id="PF22590">
    <property type="entry name" value="Cas3-like_C_2"/>
    <property type="match status" value="1"/>
</dbReference>
<evidence type="ECO:0000256" key="5">
    <source>
        <dbReference type="ARBA" id="ARBA00023118"/>
    </source>
</evidence>
<protein>
    <submittedName>
        <fullName evidence="8">CRISPR-associated helicase Cas3</fullName>
    </submittedName>
</protein>
<dbReference type="GO" id="GO:0003676">
    <property type="term" value="F:nucleic acid binding"/>
    <property type="evidence" value="ECO:0007669"/>
    <property type="project" value="InterPro"/>
</dbReference>
<dbReference type="AlphaFoldDB" id="A0A7L9FIS6"/>
<reference evidence="8 9" key="1">
    <citation type="submission" date="2020-10" db="EMBL/GenBank/DDBJ databases">
        <title>Thermofilum lucidum 3507LT sp. nov. a novel member of Thermofilaceae family isolated from Chile hot spring, and proposal of description order Thermofilales.</title>
        <authorList>
            <person name="Zayulina K.S."/>
            <person name="Elcheninov A.G."/>
            <person name="Toshchakov S.V."/>
            <person name="Kublanov I.V."/>
        </authorList>
    </citation>
    <scope>NUCLEOTIDE SEQUENCE [LARGE SCALE GENOMIC DNA]</scope>
    <source>
        <strain evidence="8 9">3507LT</strain>
    </source>
</reference>
<dbReference type="Pfam" id="PF00270">
    <property type="entry name" value="DEAD"/>
    <property type="match status" value="1"/>
</dbReference>
<sequence length="568" mass="63339">MAPGNFLLESYRLVERAARREGDARRPLLERFFEEAARRLEESGDGRKREGRAFLAVVNAPTGYGKTSLSLASAAASALDASLFPKVIHVLPLRSIVEDVAGRAGALLGPHAVGVKMMGVSVEVFHTYPLNVTTVDTFTFDLLKLNTKKLRRIRAGEEFGYDFLTQASILNSLVVLDEAHYALEEEYMRDVFYLVLDFLLSVKVPVVVMTATLSRGYEELLRALAESRGVDYFRLEPDASDPYVVEQARKDVRVEFMSEEEALGAARSQEIVERGRVLVVANNPYRATCIFERLSRRGLKALLLHGKMTPSHKKRVLGLVEEMERRGESFVLVATQVVEAGVDVSFDTLVTDPAPAYSLIQRAGRVARRPAERSGRIIVVEDGPAEPYDRVKVLRTLEWLEENRDVFNPRVPGTYSDLLARVHGSRSTEVLPGSSRLSGVKLELFDPLSRSFDVFEEVVEIVKREPFLREFNLPVEVGGETVLLTPREAYDLYERGLLRVGGDGLEGEEPGDGRKEGIDFYELAKQVALGKDVRLEFAGSYDPVRGLAECRAIDDEKGSRDNRKGRGS</sequence>
<accession>A0A7L9FIS6</accession>
<feature type="domain" description="Helicase C-terminal" evidence="7">
    <location>
        <begin position="258"/>
        <end position="419"/>
    </location>
</feature>
<keyword evidence="2" id="KW-0378">Hydrolase</keyword>
<evidence type="ECO:0000256" key="4">
    <source>
        <dbReference type="ARBA" id="ARBA00022840"/>
    </source>
</evidence>
<dbReference type="SUPFAM" id="SSF52540">
    <property type="entry name" value="P-loop containing nucleoside triphosphate hydrolases"/>
    <property type="match status" value="1"/>
</dbReference>
<evidence type="ECO:0000313" key="9">
    <source>
        <dbReference type="Proteomes" id="UP000594121"/>
    </source>
</evidence>
<dbReference type="InterPro" id="IPR054712">
    <property type="entry name" value="Cas3-like_dom"/>
</dbReference>
<dbReference type="PROSITE" id="PS51192">
    <property type="entry name" value="HELICASE_ATP_BIND_1"/>
    <property type="match status" value="1"/>
</dbReference>
<dbReference type="InterPro" id="IPR006474">
    <property type="entry name" value="Helicase_Cas3_CRISPR-ass_core"/>
</dbReference>
<evidence type="ECO:0000256" key="3">
    <source>
        <dbReference type="ARBA" id="ARBA00022806"/>
    </source>
</evidence>
<proteinExistence type="predicted"/>
<feature type="domain" description="Helicase ATP-binding" evidence="6">
    <location>
        <begin position="47"/>
        <end position="231"/>
    </location>
</feature>
<keyword evidence="1" id="KW-0547">Nucleotide-binding</keyword>
<dbReference type="InterPro" id="IPR027417">
    <property type="entry name" value="P-loop_NTPase"/>
</dbReference>
<dbReference type="InterPro" id="IPR014001">
    <property type="entry name" value="Helicase_ATP-bd"/>
</dbReference>
<dbReference type="Gene3D" id="3.40.50.300">
    <property type="entry name" value="P-loop containing nucleotide triphosphate hydrolases"/>
    <property type="match status" value="2"/>
</dbReference>